<comment type="caution">
    <text evidence="1">The sequence shown here is derived from an EMBL/GenBank/DDBJ whole genome shotgun (WGS) entry which is preliminary data.</text>
</comment>
<dbReference type="AlphaFoldDB" id="A0AAD9LAP8"/>
<accession>A0AAD9LAP8</accession>
<organism evidence="1 2">
    <name type="scientific">Phytophthora citrophthora</name>
    <dbReference type="NCBI Taxonomy" id="4793"/>
    <lineage>
        <taxon>Eukaryota</taxon>
        <taxon>Sar</taxon>
        <taxon>Stramenopiles</taxon>
        <taxon>Oomycota</taxon>
        <taxon>Peronosporomycetes</taxon>
        <taxon>Peronosporales</taxon>
        <taxon>Peronosporaceae</taxon>
        <taxon>Phytophthora</taxon>
    </lineage>
</organism>
<dbReference type="PANTHER" id="PTHR46586:SF3">
    <property type="entry name" value="ANKYRIN REPEAT-CONTAINING PROTEIN"/>
    <property type="match status" value="1"/>
</dbReference>
<dbReference type="SMART" id="SM00248">
    <property type="entry name" value="ANK"/>
    <property type="match status" value="8"/>
</dbReference>
<gene>
    <name evidence="1" type="ORF">P3T76_015790</name>
</gene>
<sequence length="596" mass="65173">MKFLMIVSPSVFRVLPASIHGISHIPELVTTYLLPHTIDAAVYMDLRIVVRVYGDFLSWTVAAMDGAASRGRLDICRFLQFTRTEGCSAVAFTGAVMNSHVDCLQWLIEFYPDLYDPEKCLNTAVVDGQNDLVRYLNQRMGNYVKTPYLEIAAASGDLRVLEALQPWADDPDLARPLHQAFLHSQEEVYNLFIETFTSDEAQWLNNVSLDIAVMRGKAKMVKLLLKKGAMIAENRGTLYAAENGHLDVMEILLQECKLPPPGIFSSALDLAALNDHYAVVECLLKHFAGQEEEAKGGQIITSSIANAFRAAVGRGSINMVKVLVARCPDDILGQGLQEAGITGKLELAKLLLSECERRHLNDSVYIAAVVQKAAECGDLEMAKLLVHKCLPPTAGVALLSAVANKDLAMLELFAPINGVYQAEDPYKLRALARTAEDDQVEMVEILVQHCDQRTIESTVAMIPTTSTAVFNLLLEKFNSDARKRIFSNLAAKGSINLAGQLLGEMDTESLRWALMSAASNGHLDTVEMLLSKTDTMSVDCALEVAAINGALDVVELLRGRCSSRGCSDAISSASANGHEEIVQVLRSKCRRISGDE</sequence>
<dbReference type="Gene3D" id="1.25.40.20">
    <property type="entry name" value="Ankyrin repeat-containing domain"/>
    <property type="match status" value="4"/>
</dbReference>
<dbReference type="PANTHER" id="PTHR46586">
    <property type="entry name" value="ANKYRIN REPEAT-CONTAINING PROTEIN"/>
    <property type="match status" value="1"/>
</dbReference>
<evidence type="ECO:0000313" key="1">
    <source>
        <dbReference type="EMBL" id="KAK1928687.1"/>
    </source>
</evidence>
<dbReference type="Pfam" id="PF12796">
    <property type="entry name" value="Ank_2"/>
    <property type="match status" value="1"/>
</dbReference>
<evidence type="ECO:0000313" key="2">
    <source>
        <dbReference type="Proteomes" id="UP001259832"/>
    </source>
</evidence>
<dbReference type="InterPro" id="IPR052050">
    <property type="entry name" value="SecEffector_AnkRepeat"/>
</dbReference>
<dbReference type="EMBL" id="JASMQC010000058">
    <property type="protein sequence ID" value="KAK1928687.1"/>
    <property type="molecule type" value="Genomic_DNA"/>
</dbReference>
<proteinExistence type="predicted"/>
<name>A0AAD9LAP8_9STRA</name>
<reference evidence="1" key="1">
    <citation type="submission" date="2023-08" db="EMBL/GenBank/DDBJ databases">
        <title>Reference Genome Resource for the Citrus Pathogen Phytophthora citrophthora.</title>
        <authorList>
            <person name="Moller H."/>
            <person name="Coetzee B."/>
            <person name="Rose L.J."/>
            <person name="Van Niekerk J.M."/>
        </authorList>
    </citation>
    <scope>NUCLEOTIDE SEQUENCE</scope>
    <source>
        <strain evidence="1">STE-U-9442</strain>
    </source>
</reference>
<dbReference type="Proteomes" id="UP001259832">
    <property type="component" value="Unassembled WGS sequence"/>
</dbReference>
<protein>
    <submittedName>
        <fullName evidence="1">Ankyrin repeat protein</fullName>
    </submittedName>
</protein>
<dbReference type="InterPro" id="IPR036770">
    <property type="entry name" value="Ankyrin_rpt-contain_sf"/>
</dbReference>
<dbReference type="InterPro" id="IPR002110">
    <property type="entry name" value="Ankyrin_rpt"/>
</dbReference>
<keyword evidence="2" id="KW-1185">Reference proteome</keyword>
<dbReference type="SUPFAM" id="SSF48403">
    <property type="entry name" value="Ankyrin repeat"/>
    <property type="match status" value="2"/>
</dbReference>